<dbReference type="InterPro" id="IPR052727">
    <property type="entry name" value="Rab4/Rab5_effector"/>
</dbReference>
<dbReference type="PANTHER" id="PTHR13510">
    <property type="entry name" value="FYVE-FINGER-CONTAINING RAB5 EFFECTOR PROTEIN RABENOSYN-5-RELATED"/>
    <property type="match status" value="1"/>
</dbReference>
<protein>
    <recommendedName>
        <fullName evidence="3">START domain-containing protein</fullName>
    </recommendedName>
</protein>
<keyword evidence="2" id="KW-1185">Reference proteome</keyword>
<gene>
    <name evidence="1" type="ORF">PHPALM_17633</name>
</gene>
<organism evidence="1 2">
    <name type="scientific">Phytophthora palmivora</name>
    <dbReference type="NCBI Taxonomy" id="4796"/>
    <lineage>
        <taxon>Eukaryota</taxon>
        <taxon>Sar</taxon>
        <taxon>Stramenopiles</taxon>
        <taxon>Oomycota</taxon>
        <taxon>Peronosporomycetes</taxon>
        <taxon>Peronosporales</taxon>
        <taxon>Peronosporaceae</taxon>
        <taxon>Phytophthora</taxon>
    </lineage>
</organism>
<dbReference type="AlphaFoldDB" id="A0A2P4XLR1"/>
<reference evidence="1 2" key="1">
    <citation type="journal article" date="2017" name="Genome Biol. Evol.">
        <title>Phytophthora megakarya and P. palmivora, closely related causal agents of cacao black pod rot, underwent increases in genome sizes and gene numbers by different mechanisms.</title>
        <authorList>
            <person name="Ali S.S."/>
            <person name="Shao J."/>
            <person name="Lary D.J."/>
            <person name="Kronmiller B."/>
            <person name="Shen D."/>
            <person name="Strem M.D."/>
            <person name="Amoako-Attah I."/>
            <person name="Akrofi A.Y."/>
            <person name="Begoude B.A."/>
            <person name="Ten Hoopen G.M."/>
            <person name="Coulibaly K."/>
            <person name="Kebe B.I."/>
            <person name="Melnick R.L."/>
            <person name="Guiltinan M.J."/>
            <person name="Tyler B.M."/>
            <person name="Meinhardt L.W."/>
            <person name="Bailey B.A."/>
        </authorList>
    </citation>
    <scope>NUCLEOTIDE SEQUENCE [LARGE SCALE GENOMIC DNA]</scope>
    <source>
        <strain evidence="2">sbr112.9</strain>
    </source>
</reference>
<evidence type="ECO:0000313" key="2">
    <source>
        <dbReference type="Proteomes" id="UP000237271"/>
    </source>
</evidence>
<accession>A0A2P4XLR1</accession>
<evidence type="ECO:0000313" key="1">
    <source>
        <dbReference type="EMBL" id="POM66500.1"/>
    </source>
</evidence>
<dbReference type="Gene3D" id="3.30.530.20">
    <property type="match status" value="1"/>
</dbReference>
<dbReference type="PANTHER" id="PTHR13510:SF44">
    <property type="entry name" value="RABENOSYN-5"/>
    <property type="match status" value="1"/>
</dbReference>
<sequence length="406" mass="45915">MYPLPMQSYPTRTLDTNETNLLRRFTNTLTAAALHDYDCFVKNCHSNVGEDTRHTWKFIKKREGLTVYRDCAVDPTLPDDNITMIEENGRISNQDHPLTGQIQALLCVGTIPGTLDDIMYGVIAPTAEDTMLKSSCIRDNVVDCCVLASIASPTPADPWRSLTLKWAVNANPVLMRPLVRPRDFTYVESTGATTNVDGERVGYHIIHSVVIPDTQPIDDHELVRGNMSLYHIYRQKSPSTVEVHVRAFWQLNGQMLPKFQTISCVKATIAIAQIRTCSQMKKLACLRQENRSVDNSDPRCCSLCKKWIGGCCAVDTTCSVCRSVICRQGSRYNRLRHFSPLKREVVTRRQALCRRCQRKSEEHMIIQESKPVKRTKGLSSRALSTVSTASLDSRDWSSIKYKRGKN</sequence>
<dbReference type="EMBL" id="NCKW01009601">
    <property type="protein sequence ID" value="POM66500.1"/>
    <property type="molecule type" value="Genomic_DNA"/>
</dbReference>
<proteinExistence type="predicted"/>
<comment type="caution">
    <text evidence="1">The sequence shown here is derived from an EMBL/GenBank/DDBJ whole genome shotgun (WGS) entry which is preliminary data.</text>
</comment>
<name>A0A2P4XLR1_9STRA</name>
<dbReference type="InterPro" id="IPR023393">
    <property type="entry name" value="START-like_dom_sf"/>
</dbReference>
<evidence type="ECO:0008006" key="3">
    <source>
        <dbReference type="Google" id="ProtNLM"/>
    </source>
</evidence>
<dbReference type="Proteomes" id="UP000237271">
    <property type="component" value="Unassembled WGS sequence"/>
</dbReference>
<dbReference type="OrthoDB" id="92855at2759"/>